<dbReference type="Proteomes" id="UP000297716">
    <property type="component" value="Unassembled WGS sequence"/>
</dbReference>
<dbReference type="PANTHER" id="PTHR34310">
    <property type="entry name" value="DUF427 DOMAIN PROTEIN (AFU_ORTHOLOGUE AFUA_3G02220)"/>
    <property type="match status" value="1"/>
</dbReference>
<gene>
    <name evidence="2" type="ORF">E0Z10_g1278</name>
</gene>
<organism evidence="2 3">
    <name type="scientific">Xylaria hypoxylon</name>
    <dbReference type="NCBI Taxonomy" id="37992"/>
    <lineage>
        <taxon>Eukaryota</taxon>
        <taxon>Fungi</taxon>
        <taxon>Dikarya</taxon>
        <taxon>Ascomycota</taxon>
        <taxon>Pezizomycotina</taxon>
        <taxon>Sordariomycetes</taxon>
        <taxon>Xylariomycetidae</taxon>
        <taxon>Xylariales</taxon>
        <taxon>Xylariaceae</taxon>
        <taxon>Xylaria</taxon>
    </lineage>
</organism>
<dbReference type="OrthoDB" id="18996at2759"/>
<sequence length="280" mass="30554">MPPSPRNLDELASALLANGPVKTLPAAPKRIRVRLGGRYVADTTRAVYVWEHAYYPGYYLPLDAFAEGVLSYPGSGGGNGNGDRESGYALATLSAGGVSTDRVIVFTRRGESGSEREDGNVLAGLVRVEFAAVEAWFEEDARIDVHPKDPFKRVDVVFSARPVRVSISGTEVARSEACFHLYETGLPVRFYLPVTAVRADLLRDSAAVTACPYKGEASYYDVVVGGVDGLGEIRLRDVVWYYKNPKIECAAIAGCLCFYNEKVDIELDGKMLERPKALFS</sequence>
<comment type="caution">
    <text evidence="2">The sequence shown here is derived from an EMBL/GenBank/DDBJ whole genome shotgun (WGS) entry which is preliminary data.</text>
</comment>
<keyword evidence="3" id="KW-1185">Reference proteome</keyword>
<name>A0A4Z0Z7C7_9PEZI</name>
<dbReference type="STRING" id="37992.A0A4Z0Z7C7"/>
<evidence type="ECO:0000313" key="3">
    <source>
        <dbReference type="Proteomes" id="UP000297716"/>
    </source>
</evidence>
<proteinExistence type="predicted"/>
<dbReference type="PANTHER" id="PTHR34310:SF9">
    <property type="entry name" value="BLR5716 PROTEIN"/>
    <property type="match status" value="1"/>
</dbReference>
<dbReference type="AlphaFoldDB" id="A0A4Z0Z7C7"/>
<feature type="domain" description="DUF427" evidence="1">
    <location>
        <begin position="163"/>
        <end position="261"/>
    </location>
</feature>
<dbReference type="Pfam" id="PF04248">
    <property type="entry name" value="NTP_transf_9"/>
    <property type="match status" value="2"/>
</dbReference>
<dbReference type="Gene3D" id="2.170.150.40">
    <property type="entry name" value="Domain of unknown function (DUF427)"/>
    <property type="match status" value="2"/>
</dbReference>
<evidence type="ECO:0000313" key="2">
    <source>
        <dbReference type="EMBL" id="TGJ87511.1"/>
    </source>
</evidence>
<accession>A0A4Z0Z7C7</accession>
<feature type="domain" description="DUF427" evidence="1">
    <location>
        <begin position="31"/>
        <end position="70"/>
    </location>
</feature>
<dbReference type="InterPro" id="IPR007361">
    <property type="entry name" value="DUF427"/>
</dbReference>
<reference evidence="2 3" key="1">
    <citation type="submission" date="2019-03" db="EMBL/GenBank/DDBJ databases">
        <title>Draft genome sequence of Xylaria hypoxylon DSM 108379, a ubiquitous saprotrophic-parasitic fungi on hardwood.</title>
        <authorList>
            <person name="Buettner E."/>
            <person name="Leonhardt S."/>
            <person name="Gebauer A.M."/>
            <person name="Liers C."/>
            <person name="Hofrichter M."/>
            <person name="Kellner H."/>
        </authorList>
    </citation>
    <scope>NUCLEOTIDE SEQUENCE [LARGE SCALE GENOMIC DNA]</scope>
    <source>
        <strain evidence="2 3">DSM 108379</strain>
    </source>
</reference>
<dbReference type="EMBL" id="SKBN01000013">
    <property type="protein sequence ID" value="TGJ87511.1"/>
    <property type="molecule type" value="Genomic_DNA"/>
</dbReference>
<dbReference type="InterPro" id="IPR038694">
    <property type="entry name" value="DUF427_sf"/>
</dbReference>
<protein>
    <recommendedName>
        <fullName evidence="1">DUF427 domain-containing protein</fullName>
    </recommendedName>
</protein>
<evidence type="ECO:0000259" key="1">
    <source>
        <dbReference type="Pfam" id="PF04248"/>
    </source>
</evidence>